<dbReference type="EMBL" id="OD564468">
    <property type="protein sequence ID" value="CAD7438489.1"/>
    <property type="molecule type" value="Genomic_DNA"/>
</dbReference>
<protein>
    <submittedName>
        <fullName evidence="1">Uncharacterized protein</fullName>
    </submittedName>
</protein>
<proteinExistence type="predicted"/>
<sequence>MDSSRRDEQTFYAGRFTRAPQREGRAGVRCLGLMTLKRRLPYKRGSGAAVRDYSYLHFSPLSVPVFASVDVRGIHLLHDRCQNIPMTERTLDWLKRAYYRSNETR</sequence>
<evidence type="ECO:0000313" key="1">
    <source>
        <dbReference type="EMBL" id="CAD7438489.1"/>
    </source>
</evidence>
<accession>A0A7R9ENF9</accession>
<reference evidence="1" key="1">
    <citation type="submission" date="2020-11" db="EMBL/GenBank/DDBJ databases">
        <authorList>
            <person name="Tran Van P."/>
        </authorList>
    </citation>
    <scope>NUCLEOTIDE SEQUENCE</scope>
</reference>
<name>A0A7R9ENF9_9NEOP</name>
<gene>
    <name evidence="1" type="ORF">TBIB3V08_LOCUS1078</name>
</gene>
<dbReference type="AlphaFoldDB" id="A0A7R9ENF9"/>
<organism evidence="1">
    <name type="scientific">Timema bartmani</name>
    <dbReference type="NCBI Taxonomy" id="61472"/>
    <lineage>
        <taxon>Eukaryota</taxon>
        <taxon>Metazoa</taxon>
        <taxon>Ecdysozoa</taxon>
        <taxon>Arthropoda</taxon>
        <taxon>Hexapoda</taxon>
        <taxon>Insecta</taxon>
        <taxon>Pterygota</taxon>
        <taxon>Neoptera</taxon>
        <taxon>Polyneoptera</taxon>
        <taxon>Phasmatodea</taxon>
        <taxon>Timematodea</taxon>
        <taxon>Timematoidea</taxon>
        <taxon>Timematidae</taxon>
        <taxon>Timema</taxon>
    </lineage>
</organism>